<dbReference type="PROSITE" id="PS50850">
    <property type="entry name" value="MFS"/>
    <property type="match status" value="1"/>
</dbReference>
<feature type="transmembrane region" description="Helical" evidence="1">
    <location>
        <begin position="47"/>
        <end position="66"/>
    </location>
</feature>
<feature type="transmembrane region" description="Helical" evidence="1">
    <location>
        <begin position="316"/>
        <end position="335"/>
    </location>
</feature>
<dbReference type="Pfam" id="PF07690">
    <property type="entry name" value="MFS_1"/>
    <property type="match status" value="1"/>
</dbReference>
<dbReference type="OrthoDB" id="268895at2157"/>
<proteinExistence type="predicted"/>
<evidence type="ECO:0000259" key="2">
    <source>
        <dbReference type="PROSITE" id="PS50850"/>
    </source>
</evidence>
<organism evidence="3 4">
    <name type="scientific">Halobellus clavatus</name>
    <dbReference type="NCBI Taxonomy" id="660517"/>
    <lineage>
        <taxon>Archaea</taxon>
        <taxon>Methanobacteriati</taxon>
        <taxon>Methanobacteriota</taxon>
        <taxon>Stenosarchaea group</taxon>
        <taxon>Halobacteria</taxon>
        <taxon>Halobacteriales</taxon>
        <taxon>Haloferacaceae</taxon>
        <taxon>Halobellus</taxon>
    </lineage>
</organism>
<dbReference type="SUPFAM" id="SSF103473">
    <property type="entry name" value="MFS general substrate transporter"/>
    <property type="match status" value="1"/>
</dbReference>
<dbReference type="PANTHER" id="PTHR23523:SF2">
    <property type="entry name" value="2-NITROIMIDAZOLE TRANSPORTER"/>
    <property type="match status" value="1"/>
</dbReference>
<protein>
    <submittedName>
        <fullName evidence="3">Cyanate permease</fullName>
    </submittedName>
</protein>
<dbReference type="AlphaFoldDB" id="A0A1H3JLV9"/>
<dbReference type="EMBL" id="FNPB01000014">
    <property type="protein sequence ID" value="SDY40515.1"/>
    <property type="molecule type" value="Genomic_DNA"/>
</dbReference>
<gene>
    <name evidence="3" type="ORF">SAMN04487946_11434</name>
</gene>
<reference evidence="4" key="1">
    <citation type="submission" date="2016-10" db="EMBL/GenBank/DDBJ databases">
        <authorList>
            <person name="Varghese N."/>
            <person name="Submissions S."/>
        </authorList>
    </citation>
    <scope>NUCLEOTIDE SEQUENCE [LARGE SCALE GENOMIC DNA]</scope>
    <source>
        <strain evidence="4">CGMCC 1.10118</strain>
    </source>
</reference>
<dbReference type="Proteomes" id="UP000199170">
    <property type="component" value="Unassembled WGS sequence"/>
</dbReference>
<dbReference type="PANTHER" id="PTHR23523">
    <property type="match status" value="1"/>
</dbReference>
<dbReference type="Gene3D" id="1.20.1250.20">
    <property type="entry name" value="MFS general substrate transporter like domains"/>
    <property type="match status" value="2"/>
</dbReference>
<accession>A0A1H3JLV9</accession>
<feature type="transmembrane region" description="Helical" evidence="1">
    <location>
        <begin position="356"/>
        <end position="376"/>
    </location>
</feature>
<dbReference type="InterPro" id="IPR052524">
    <property type="entry name" value="MFS_Cyanate_Porter"/>
</dbReference>
<dbReference type="InterPro" id="IPR020846">
    <property type="entry name" value="MFS_dom"/>
</dbReference>
<keyword evidence="1" id="KW-0812">Transmembrane</keyword>
<dbReference type="GO" id="GO:0022857">
    <property type="term" value="F:transmembrane transporter activity"/>
    <property type="evidence" value="ECO:0007669"/>
    <property type="project" value="InterPro"/>
</dbReference>
<name>A0A1H3JLV9_9EURY</name>
<feature type="transmembrane region" description="Helical" evidence="1">
    <location>
        <begin position="166"/>
        <end position="185"/>
    </location>
</feature>
<feature type="transmembrane region" description="Helical" evidence="1">
    <location>
        <begin position="259"/>
        <end position="279"/>
    </location>
</feature>
<feature type="transmembrane region" description="Helical" evidence="1">
    <location>
        <begin position="291"/>
        <end position="310"/>
    </location>
</feature>
<dbReference type="RefSeq" id="WP_089769085.1">
    <property type="nucleotide sequence ID" value="NZ_FNPB01000014.1"/>
</dbReference>
<feature type="transmembrane region" description="Helical" evidence="1">
    <location>
        <begin position="98"/>
        <end position="117"/>
    </location>
</feature>
<keyword evidence="1" id="KW-1133">Transmembrane helix</keyword>
<dbReference type="STRING" id="660517.SAMN04487946_11434"/>
<dbReference type="InterPro" id="IPR036259">
    <property type="entry name" value="MFS_trans_sf"/>
</dbReference>
<dbReference type="InterPro" id="IPR011701">
    <property type="entry name" value="MFS"/>
</dbReference>
<evidence type="ECO:0000256" key="1">
    <source>
        <dbReference type="SAM" id="Phobius"/>
    </source>
</evidence>
<feature type="transmembrane region" description="Helical" evidence="1">
    <location>
        <begin position="7"/>
        <end position="27"/>
    </location>
</feature>
<feature type="transmembrane region" description="Helical" evidence="1">
    <location>
        <begin position="382"/>
        <end position="400"/>
    </location>
</feature>
<evidence type="ECO:0000313" key="4">
    <source>
        <dbReference type="Proteomes" id="UP000199170"/>
    </source>
</evidence>
<sequence>MSRRRRYALVGLGAIAYASLTFVWFSLPAWLDAIVADFGLTSTQAGVLTGAIPLTYVPVSLFSGVVTDYVGPYRAIGAGVTLFGGAQIGRAAAETFPALLALTVVVGVGGTAITFGLPKLVSELFPPERSGTPSSMYVVGSLAGTAAAFSIGRAVLGGPLGGWRPLFRYTGVAVLAYALLWWVIVRQAPLDAIGHTAGARGTDDRPTLSMAALTQDLGRVFSNRPMRLLVVVGGVYLLVTHGLQNWLATVLQSRGVGAALAASLVSGFVVAQAVGTLVVPAASDRLGQRGSVLAGCAGLCSLGTATLLFAPVPLAIPVGGALAVGFGVGGLSPLVRMVPAEIDGVGPELTGTAVGLVFAVGEVGGFLGPFLIGALYDLTGTYAAGLAVVCLGCLSAVIAGRRLPV</sequence>
<feature type="transmembrane region" description="Helical" evidence="1">
    <location>
        <begin position="228"/>
        <end position="247"/>
    </location>
</feature>
<keyword evidence="4" id="KW-1185">Reference proteome</keyword>
<keyword evidence="1" id="KW-0472">Membrane</keyword>
<evidence type="ECO:0000313" key="3">
    <source>
        <dbReference type="EMBL" id="SDY40515.1"/>
    </source>
</evidence>
<feature type="domain" description="Major facilitator superfamily (MFS) profile" evidence="2">
    <location>
        <begin position="6"/>
        <end position="405"/>
    </location>
</feature>